<comment type="subcellular location">
    <subcellularLocation>
        <location evidence="1">Membrane</location>
        <topology evidence="1">Multi-pass membrane protein</topology>
    </subcellularLocation>
</comment>
<dbReference type="PANTHER" id="PTHR43791">
    <property type="entry name" value="PERMEASE-RELATED"/>
    <property type="match status" value="1"/>
</dbReference>
<dbReference type="Pfam" id="PF07690">
    <property type="entry name" value="MFS_1"/>
    <property type="match status" value="1"/>
</dbReference>
<feature type="transmembrane region" description="Helical" evidence="6">
    <location>
        <begin position="130"/>
        <end position="152"/>
    </location>
</feature>
<dbReference type="OrthoDB" id="6730379at2759"/>
<feature type="transmembrane region" description="Helical" evidence="6">
    <location>
        <begin position="64"/>
        <end position="88"/>
    </location>
</feature>
<keyword evidence="2" id="KW-0813">Transport</keyword>
<dbReference type="SUPFAM" id="SSF103473">
    <property type="entry name" value="MFS general substrate transporter"/>
    <property type="match status" value="1"/>
</dbReference>
<accession>A0A6A6CBN7</accession>
<dbReference type="RefSeq" id="XP_033664507.1">
    <property type="nucleotide sequence ID" value="XM_033808012.1"/>
</dbReference>
<feature type="transmembrane region" description="Helical" evidence="6">
    <location>
        <begin position="172"/>
        <end position="193"/>
    </location>
</feature>
<feature type="transmembrane region" description="Helical" evidence="6">
    <location>
        <begin position="261"/>
        <end position="282"/>
    </location>
</feature>
<keyword evidence="3 6" id="KW-0812">Transmembrane</keyword>
<keyword evidence="8" id="KW-1185">Reference proteome</keyword>
<evidence type="ECO:0000256" key="2">
    <source>
        <dbReference type="ARBA" id="ARBA00022448"/>
    </source>
</evidence>
<dbReference type="AlphaFoldDB" id="A0A6A6CBN7"/>
<evidence type="ECO:0000256" key="5">
    <source>
        <dbReference type="ARBA" id="ARBA00023136"/>
    </source>
</evidence>
<protein>
    <recommendedName>
        <fullName evidence="9">Major facilitator superfamily (MFS) profile domain-containing protein</fullName>
    </recommendedName>
</protein>
<dbReference type="GO" id="GO:0022857">
    <property type="term" value="F:transmembrane transporter activity"/>
    <property type="evidence" value="ECO:0007669"/>
    <property type="project" value="InterPro"/>
</dbReference>
<dbReference type="GeneID" id="54561284"/>
<keyword evidence="4 6" id="KW-1133">Transmembrane helix</keyword>
<dbReference type="EMBL" id="ML993608">
    <property type="protein sequence ID" value="KAF2163618.1"/>
    <property type="molecule type" value="Genomic_DNA"/>
</dbReference>
<feature type="transmembrane region" description="Helical" evidence="6">
    <location>
        <begin position="294"/>
        <end position="313"/>
    </location>
</feature>
<dbReference type="InterPro" id="IPR011701">
    <property type="entry name" value="MFS"/>
</dbReference>
<evidence type="ECO:0000313" key="7">
    <source>
        <dbReference type="EMBL" id="KAF2163618.1"/>
    </source>
</evidence>
<feature type="transmembrane region" description="Helical" evidence="6">
    <location>
        <begin position="227"/>
        <end position="249"/>
    </location>
</feature>
<dbReference type="Gene3D" id="1.20.1250.20">
    <property type="entry name" value="MFS general substrate transporter like domains"/>
    <property type="match status" value="2"/>
</dbReference>
<evidence type="ECO:0000313" key="8">
    <source>
        <dbReference type="Proteomes" id="UP000799537"/>
    </source>
</evidence>
<evidence type="ECO:0000256" key="4">
    <source>
        <dbReference type="ARBA" id="ARBA00022989"/>
    </source>
</evidence>
<feature type="transmembrane region" description="Helical" evidence="6">
    <location>
        <begin position="35"/>
        <end position="58"/>
    </location>
</feature>
<evidence type="ECO:0000256" key="1">
    <source>
        <dbReference type="ARBA" id="ARBA00004141"/>
    </source>
</evidence>
<keyword evidence="5 6" id="KW-0472">Membrane</keyword>
<dbReference type="PANTHER" id="PTHR43791:SF40">
    <property type="entry name" value="THIAMINE PATHWAY TRANSPORTER THI73"/>
    <property type="match status" value="1"/>
</dbReference>
<reference evidence="7" key="1">
    <citation type="journal article" date="2020" name="Stud. Mycol.">
        <title>101 Dothideomycetes genomes: a test case for predicting lifestyles and emergence of pathogens.</title>
        <authorList>
            <person name="Haridas S."/>
            <person name="Albert R."/>
            <person name="Binder M."/>
            <person name="Bloem J."/>
            <person name="Labutti K."/>
            <person name="Salamov A."/>
            <person name="Andreopoulos B."/>
            <person name="Baker S."/>
            <person name="Barry K."/>
            <person name="Bills G."/>
            <person name="Bluhm B."/>
            <person name="Cannon C."/>
            <person name="Castanera R."/>
            <person name="Culley D."/>
            <person name="Daum C."/>
            <person name="Ezra D."/>
            <person name="Gonzalez J."/>
            <person name="Henrissat B."/>
            <person name="Kuo A."/>
            <person name="Liang C."/>
            <person name="Lipzen A."/>
            <person name="Lutzoni F."/>
            <person name="Magnuson J."/>
            <person name="Mondo S."/>
            <person name="Nolan M."/>
            <person name="Ohm R."/>
            <person name="Pangilinan J."/>
            <person name="Park H.-J."/>
            <person name="Ramirez L."/>
            <person name="Alfaro M."/>
            <person name="Sun H."/>
            <person name="Tritt A."/>
            <person name="Yoshinaga Y."/>
            <person name="Zwiers L.-H."/>
            <person name="Turgeon B."/>
            <person name="Goodwin S."/>
            <person name="Spatafora J."/>
            <person name="Crous P."/>
            <person name="Grigoriev I."/>
        </authorList>
    </citation>
    <scope>NUCLEOTIDE SEQUENCE</scope>
    <source>
        <strain evidence="7">ATCC 36951</strain>
    </source>
</reference>
<gene>
    <name evidence="7" type="ORF">M409DRAFT_26225</name>
</gene>
<evidence type="ECO:0000256" key="3">
    <source>
        <dbReference type="ARBA" id="ARBA00022692"/>
    </source>
</evidence>
<proteinExistence type="predicted"/>
<evidence type="ECO:0000256" key="6">
    <source>
        <dbReference type="SAM" id="Phobius"/>
    </source>
</evidence>
<organism evidence="7 8">
    <name type="scientific">Zasmidium cellare ATCC 36951</name>
    <dbReference type="NCBI Taxonomy" id="1080233"/>
    <lineage>
        <taxon>Eukaryota</taxon>
        <taxon>Fungi</taxon>
        <taxon>Dikarya</taxon>
        <taxon>Ascomycota</taxon>
        <taxon>Pezizomycotina</taxon>
        <taxon>Dothideomycetes</taxon>
        <taxon>Dothideomycetidae</taxon>
        <taxon>Mycosphaerellales</taxon>
        <taxon>Mycosphaerellaceae</taxon>
        <taxon>Zasmidium</taxon>
    </lineage>
</organism>
<dbReference type="GO" id="GO:0016020">
    <property type="term" value="C:membrane"/>
    <property type="evidence" value="ECO:0007669"/>
    <property type="project" value="UniProtKB-SubCell"/>
</dbReference>
<evidence type="ECO:0008006" key="9">
    <source>
        <dbReference type="Google" id="ProtNLM"/>
    </source>
</evidence>
<dbReference type="Proteomes" id="UP000799537">
    <property type="component" value="Unassembled WGS sequence"/>
</dbReference>
<name>A0A6A6CBN7_ZASCE</name>
<sequence length="353" mass="38502">MDSITVGTCESALTPGLILVVSMWFRRDEQPKRIAIWYTGVGASSIVGSLVSFGFQFYHSHYFASWQIMFLVFGLVTISFGIVVIVFLPDNPATARRLSPAEREAVVNRLTRDQNTIESKQWKRYQLQQCLLDPQTWLLALSATAAAIPNGAVSNFQSIVIRSLGYNNKQTALLQIPGGVIAVCSVLFAGWCASRYNARGLTAILCSTIGGLLGGGLLAFLPANEVAGRLVGNYMTHVLTAVIPCIYSFGASNTAGHTKKVTMNAILLMSNCLGNILGPLTFRNKDAPEFVPAKTTLVAVEASTILLVIVLLGHYKRQNSKREVYATDPDSEQATDGGFDRTDVENVSFRYKY</sequence>
<dbReference type="InterPro" id="IPR036259">
    <property type="entry name" value="MFS_trans_sf"/>
</dbReference>
<feature type="transmembrane region" description="Helical" evidence="6">
    <location>
        <begin position="200"/>
        <end position="221"/>
    </location>
</feature>